<keyword evidence="2" id="KW-1185">Reference proteome</keyword>
<protein>
    <submittedName>
        <fullName evidence="1">Uncharacterized protein</fullName>
    </submittedName>
</protein>
<name>A0ABS8JVF7_9BURK</name>
<evidence type="ECO:0000313" key="2">
    <source>
        <dbReference type="Proteomes" id="UP001431019"/>
    </source>
</evidence>
<reference evidence="1 2" key="1">
    <citation type="submission" date="2021-11" db="EMBL/GenBank/DDBJ databases">
        <authorList>
            <person name="Oh E.-T."/>
            <person name="Kim S.-B."/>
        </authorList>
    </citation>
    <scope>NUCLEOTIDE SEQUENCE [LARGE SCALE GENOMIC DNA]</scope>
    <source>
        <strain evidence="1 2">MMS20-SJTR3</strain>
    </source>
</reference>
<accession>A0ABS8JVF7</accession>
<dbReference type="EMBL" id="JAJITD010000006">
    <property type="protein sequence ID" value="MCC8393872.1"/>
    <property type="molecule type" value="Genomic_DNA"/>
</dbReference>
<gene>
    <name evidence="1" type="ORF">LJ656_14840</name>
</gene>
<comment type="caution">
    <text evidence="1">The sequence shown here is derived from an EMBL/GenBank/DDBJ whole genome shotgun (WGS) entry which is preliminary data.</text>
</comment>
<dbReference type="Proteomes" id="UP001431019">
    <property type="component" value="Unassembled WGS sequence"/>
</dbReference>
<sequence length="70" mass="8154">MNTRYIHFSKEIFRKDWEAGAKISMKAVCNEYLAFSGLPAPVPIALRSPFRIPAAQKQKATIRFREQWLQ</sequence>
<evidence type="ECO:0000313" key="1">
    <source>
        <dbReference type="EMBL" id="MCC8393872.1"/>
    </source>
</evidence>
<dbReference type="RefSeq" id="WP_230510165.1">
    <property type="nucleotide sequence ID" value="NZ_JAJITD010000006.1"/>
</dbReference>
<proteinExistence type="predicted"/>
<organism evidence="1 2">
    <name type="scientific">Paraburkholderia sejongensis</name>
    <dbReference type="NCBI Taxonomy" id="2886946"/>
    <lineage>
        <taxon>Bacteria</taxon>
        <taxon>Pseudomonadati</taxon>
        <taxon>Pseudomonadota</taxon>
        <taxon>Betaproteobacteria</taxon>
        <taxon>Burkholderiales</taxon>
        <taxon>Burkholderiaceae</taxon>
        <taxon>Paraburkholderia</taxon>
    </lineage>
</organism>